<proteinExistence type="inferred from homology"/>
<keyword evidence="2 9" id="KW-0055">Arginine biosynthesis</keyword>
<dbReference type="InterPro" id="IPR004662">
    <property type="entry name" value="AcgluKinase_fam"/>
</dbReference>
<dbReference type="InterPro" id="IPR001048">
    <property type="entry name" value="Asp/Glu/Uridylate_kinase"/>
</dbReference>
<feature type="site" description="Transition state stabilizer" evidence="9">
    <location>
        <position position="407"/>
    </location>
</feature>
<dbReference type="InterPro" id="IPR037528">
    <property type="entry name" value="ArgB"/>
</dbReference>
<feature type="compositionally biased region" description="Basic and acidic residues" evidence="10">
    <location>
        <begin position="36"/>
        <end position="45"/>
    </location>
</feature>
<evidence type="ECO:0000256" key="1">
    <source>
        <dbReference type="ARBA" id="ARBA00004828"/>
    </source>
</evidence>
<evidence type="ECO:0000256" key="9">
    <source>
        <dbReference type="HAMAP-Rule" id="MF_00082"/>
    </source>
</evidence>
<reference evidence="12 13" key="1">
    <citation type="submission" date="2019-03" db="EMBL/GenBank/DDBJ databases">
        <title>Whole genome sequence of a novel Rubrobacter taiwanensis strain, isolated from Yellowstone National Park.</title>
        <authorList>
            <person name="Freed S."/>
            <person name="Ramaley R.F."/>
            <person name="Kyndt J.A."/>
        </authorList>
    </citation>
    <scope>NUCLEOTIDE SEQUENCE [LARGE SCALE GENOMIC DNA]</scope>
    <source>
        <strain evidence="12 13">Yellowstone</strain>
    </source>
</reference>
<dbReference type="GO" id="GO:0005524">
    <property type="term" value="F:ATP binding"/>
    <property type="evidence" value="ECO:0007669"/>
    <property type="project" value="UniProtKB-UniRule"/>
</dbReference>
<dbReference type="Proteomes" id="UP000295244">
    <property type="component" value="Unassembled WGS sequence"/>
</dbReference>
<dbReference type="HAMAP" id="MF_00082">
    <property type="entry name" value="ArgB"/>
    <property type="match status" value="1"/>
</dbReference>
<keyword evidence="7 9" id="KW-0067">ATP-binding</keyword>
<dbReference type="SUPFAM" id="SSF53633">
    <property type="entry name" value="Carbamate kinase-like"/>
    <property type="match status" value="1"/>
</dbReference>
<feature type="binding site" evidence="9">
    <location>
        <position position="258"/>
    </location>
    <ligand>
        <name>substrate</name>
    </ligand>
</feature>
<accession>A0A4R1BHY3</accession>
<dbReference type="NCBIfam" id="TIGR00761">
    <property type="entry name" value="argB"/>
    <property type="match status" value="1"/>
</dbReference>
<dbReference type="OrthoDB" id="9803155at2"/>
<dbReference type="PANTHER" id="PTHR23342:SF0">
    <property type="entry name" value="N-ACETYLGLUTAMATE SYNTHASE, MITOCHONDRIAL"/>
    <property type="match status" value="1"/>
</dbReference>
<comment type="similarity">
    <text evidence="9">Belongs to the acetylglutamate kinase family. ArgB subfamily.</text>
</comment>
<feature type="binding site" evidence="9">
    <location>
        <position position="348"/>
    </location>
    <ligand>
        <name>substrate</name>
    </ligand>
</feature>
<keyword evidence="6 9" id="KW-0418">Kinase</keyword>
<dbReference type="AlphaFoldDB" id="A0A4R1BHY3"/>
<evidence type="ECO:0000313" key="13">
    <source>
        <dbReference type="Proteomes" id="UP000295244"/>
    </source>
</evidence>
<evidence type="ECO:0000313" key="12">
    <source>
        <dbReference type="EMBL" id="TCJ16895.1"/>
    </source>
</evidence>
<feature type="compositionally biased region" description="Basic residues" evidence="10">
    <location>
        <begin position="19"/>
        <end position="30"/>
    </location>
</feature>
<evidence type="ECO:0000256" key="4">
    <source>
        <dbReference type="ARBA" id="ARBA00022679"/>
    </source>
</evidence>
<feature type="compositionally biased region" description="Low complexity" evidence="10">
    <location>
        <begin position="46"/>
        <end position="58"/>
    </location>
</feature>
<name>A0A4R1BHY3_9ACTN</name>
<evidence type="ECO:0000256" key="10">
    <source>
        <dbReference type="SAM" id="MobiDB-lite"/>
    </source>
</evidence>
<evidence type="ECO:0000256" key="7">
    <source>
        <dbReference type="ARBA" id="ARBA00022840"/>
    </source>
</evidence>
<dbReference type="UniPathway" id="UPA00068">
    <property type="reaction ID" value="UER00107"/>
</dbReference>
<dbReference type="EMBL" id="SKBU01000015">
    <property type="protein sequence ID" value="TCJ16895.1"/>
    <property type="molecule type" value="Genomic_DNA"/>
</dbReference>
<evidence type="ECO:0000256" key="3">
    <source>
        <dbReference type="ARBA" id="ARBA00022605"/>
    </source>
</evidence>
<dbReference type="PANTHER" id="PTHR23342">
    <property type="entry name" value="N-ACETYLGLUTAMATE SYNTHASE"/>
    <property type="match status" value="1"/>
</dbReference>
<comment type="function">
    <text evidence="9">Catalyzes the ATP-dependent phosphorylation of N-acetyl-L-glutamate.</text>
</comment>
<feature type="region of interest" description="Disordered" evidence="10">
    <location>
        <begin position="1"/>
        <end position="118"/>
    </location>
</feature>
<feature type="domain" description="Aspartate/glutamate/uridylate kinase" evidence="11">
    <location>
        <begin position="202"/>
        <end position="425"/>
    </location>
</feature>
<keyword evidence="4 9" id="KW-0808">Transferase</keyword>
<sequence length="451" mass="46736">MSGGDRPAGCGPDLQPDHGRRRHLHQRHGAAARQWRGGERARDPGRSGVSGVLRGSRGCHAGAGQADSTRRRGRHPAAGGGGGRRAGRGCGGGARAVRCGKQPRQGGGLRGGRQLGPGALRDGICGGGLRSGEHPHLLRAGGGLRGRSPRSSRRGGGERGARGRRGVHNRQRGRGARSGDGLGLRPHLRVRQDQRGLPDVKPVVVKVGGGAISGSALEDLRDVTSGGWPVALVHGGGAQLTQMLAALEIPTRFREGMRVTDERTVEVAEMVFAGRVNKELARGLQELGIPAVGISGTDGPTLLVRPVEALGRVGEVERVEPQLVRTLWSGGFVPVVAPLGLGPEGAYNVNGDAAAAALATGLEAGHLFLLTDVDGLLRDGEVVPGITPEDCEHYVRNGLAVKGMIPKLRAARAAAQRGVQVRILNGNRPGALKRALAGEQVGTLVSERVVA</sequence>
<comment type="pathway">
    <text evidence="1 9">Amino-acid biosynthesis; L-arginine biosynthesis; N(2)-acetyl-L-ornithine from L-glutamate: step 2/4.</text>
</comment>
<feature type="compositionally biased region" description="Gly residues" evidence="10">
    <location>
        <begin position="78"/>
        <end position="94"/>
    </location>
</feature>
<dbReference type="GO" id="GO:0005737">
    <property type="term" value="C:cytoplasm"/>
    <property type="evidence" value="ECO:0007669"/>
    <property type="project" value="UniProtKB-SubCell"/>
</dbReference>
<feature type="site" description="Transition state stabilizer" evidence="9">
    <location>
        <position position="206"/>
    </location>
</feature>
<comment type="caution">
    <text evidence="12">The sequence shown here is derived from an EMBL/GenBank/DDBJ whole genome shotgun (WGS) entry which is preliminary data.</text>
</comment>
<feature type="compositionally biased region" description="Low complexity" evidence="10">
    <location>
        <begin position="95"/>
        <end position="104"/>
    </location>
</feature>
<evidence type="ECO:0000256" key="6">
    <source>
        <dbReference type="ARBA" id="ARBA00022777"/>
    </source>
</evidence>
<feature type="compositionally biased region" description="Basic residues" evidence="10">
    <location>
        <begin position="162"/>
        <end position="175"/>
    </location>
</feature>
<feature type="region of interest" description="Disordered" evidence="10">
    <location>
        <begin position="131"/>
        <end position="187"/>
    </location>
</feature>
<protein>
    <recommendedName>
        <fullName evidence="9">Acetylglutamate kinase</fullName>
        <ecNumber evidence="9">2.7.2.8</ecNumber>
    </recommendedName>
    <alternativeName>
        <fullName evidence="9">N-acetyl-L-glutamate 5-phosphotransferase</fullName>
    </alternativeName>
    <alternativeName>
        <fullName evidence="9">NAG kinase</fullName>
        <shortName evidence="9">NAGK</shortName>
    </alternativeName>
</protein>
<feature type="compositionally biased region" description="Gly residues" evidence="10">
    <location>
        <begin position="105"/>
        <end position="115"/>
    </location>
</feature>
<evidence type="ECO:0000256" key="8">
    <source>
        <dbReference type="ARBA" id="ARBA00048141"/>
    </source>
</evidence>
<keyword evidence="3 9" id="KW-0028">Amino-acid biosynthesis</keyword>
<dbReference type="Pfam" id="PF00696">
    <property type="entry name" value="AA_kinase"/>
    <property type="match status" value="1"/>
</dbReference>
<comment type="catalytic activity">
    <reaction evidence="8 9">
        <text>N-acetyl-L-glutamate + ATP = N-acetyl-L-glutamyl 5-phosphate + ADP</text>
        <dbReference type="Rhea" id="RHEA:14629"/>
        <dbReference type="ChEBI" id="CHEBI:30616"/>
        <dbReference type="ChEBI" id="CHEBI:44337"/>
        <dbReference type="ChEBI" id="CHEBI:57936"/>
        <dbReference type="ChEBI" id="CHEBI:456216"/>
        <dbReference type="EC" id="2.7.2.8"/>
    </reaction>
</comment>
<keyword evidence="5 9" id="KW-0547">Nucleotide-binding</keyword>
<feature type="binding site" evidence="9">
    <location>
        <begin position="236"/>
        <end position="237"/>
    </location>
    <ligand>
        <name>substrate</name>
    </ligand>
</feature>
<dbReference type="Gene3D" id="3.40.1160.10">
    <property type="entry name" value="Acetylglutamate kinase-like"/>
    <property type="match status" value="1"/>
</dbReference>
<keyword evidence="13" id="KW-1185">Reference proteome</keyword>
<evidence type="ECO:0000259" key="11">
    <source>
        <dbReference type="Pfam" id="PF00696"/>
    </source>
</evidence>
<dbReference type="GO" id="GO:0003991">
    <property type="term" value="F:acetylglutamate kinase activity"/>
    <property type="evidence" value="ECO:0007669"/>
    <property type="project" value="UniProtKB-UniRule"/>
</dbReference>
<evidence type="ECO:0000256" key="5">
    <source>
        <dbReference type="ARBA" id="ARBA00022741"/>
    </source>
</evidence>
<comment type="subcellular location">
    <subcellularLocation>
        <location evidence="9">Cytoplasm</location>
    </subcellularLocation>
</comment>
<dbReference type="GO" id="GO:0042450">
    <property type="term" value="P:L-arginine biosynthetic process via ornithine"/>
    <property type="evidence" value="ECO:0007669"/>
    <property type="project" value="UniProtKB-UniRule"/>
</dbReference>
<dbReference type="InterPro" id="IPR036393">
    <property type="entry name" value="AceGlu_kinase-like_sf"/>
</dbReference>
<gene>
    <name evidence="9 12" type="primary">argB</name>
    <name evidence="12" type="ORF">E0L93_09320</name>
</gene>
<organism evidence="12 13">
    <name type="scientific">Rubrobacter taiwanensis</name>
    <dbReference type="NCBI Taxonomy" id="185139"/>
    <lineage>
        <taxon>Bacteria</taxon>
        <taxon>Bacillati</taxon>
        <taxon>Actinomycetota</taxon>
        <taxon>Rubrobacteria</taxon>
        <taxon>Rubrobacterales</taxon>
        <taxon>Rubrobacteraceae</taxon>
        <taxon>Rubrobacter</taxon>
    </lineage>
</organism>
<keyword evidence="9" id="KW-0963">Cytoplasm</keyword>
<evidence type="ECO:0000256" key="2">
    <source>
        <dbReference type="ARBA" id="ARBA00022571"/>
    </source>
</evidence>
<dbReference type="EC" id="2.7.2.8" evidence="9"/>
<dbReference type="CDD" id="cd04238">
    <property type="entry name" value="AAK_NAGK-like"/>
    <property type="match status" value="1"/>
</dbReference>